<keyword evidence="5" id="KW-1185">Reference proteome</keyword>
<gene>
    <name evidence="4" type="ORF">RGC78_13440</name>
</gene>
<dbReference type="PROSITE" id="PS51257">
    <property type="entry name" value="PROKAR_LIPOPROTEIN"/>
    <property type="match status" value="1"/>
</dbReference>
<dbReference type="Gene3D" id="3.40.190.10">
    <property type="entry name" value="Periplasmic binding protein-like II"/>
    <property type="match status" value="2"/>
</dbReference>
<dbReference type="InterPro" id="IPR001320">
    <property type="entry name" value="Iontro_rcpt_C"/>
</dbReference>
<dbReference type="RefSeq" id="WP_309556803.1">
    <property type="nucleotide sequence ID" value="NZ_JAVJAN010000040.1"/>
</dbReference>
<reference evidence="4 5" key="1">
    <citation type="submission" date="2023-09" db="EMBL/GenBank/DDBJ databases">
        <authorList>
            <person name="Zhai L."/>
        </authorList>
    </citation>
    <scope>NUCLEOTIDE SEQUENCE [LARGE SCALE GENOMIC DNA]</scope>
    <source>
        <strain evidence="4 5">5 N-1</strain>
    </source>
</reference>
<evidence type="ECO:0000259" key="2">
    <source>
        <dbReference type="SMART" id="SM00062"/>
    </source>
</evidence>
<protein>
    <submittedName>
        <fullName evidence="4">ABC transporter substrate-binding protein</fullName>
    </submittedName>
</protein>
<dbReference type="EMBL" id="JAVJAN010000040">
    <property type="protein sequence ID" value="MDR5588474.1"/>
    <property type="molecule type" value="Genomic_DNA"/>
</dbReference>
<evidence type="ECO:0000313" key="5">
    <source>
        <dbReference type="Proteomes" id="UP001256646"/>
    </source>
</evidence>
<proteinExistence type="predicted"/>
<sequence>MNKGLLKKLGLVVAIGAMAISIIGCSGNKNAEGSKGSKESASVLESIKQKGKLVVGTSADYPPYEFHKEIDGKDQIVGFDISMAKSLAEDLGVELQINDMDFDGLLIALQAGKVDMVFAGMTPTDERKENADFSDIYYTAKHGFIVRKGEEGNIKSLDDLKDKKIGVQKGSIQERLANDKIPDAEKKALGKVTDLVLDLKNNKIDAILVELPVAEFNCEKNSDIALTDVILEDSEGGSAIAMNKGSDDLKSEINKTIQKLKDEGKIDQFVIEANDMVE</sequence>
<dbReference type="SMART" id="SM00079">
    <property type="entry name" value="PBPe"/>
    <property type="match status" value="1"/>
</dbReference>
<evidence type="ECO:0000259" key="3">
    <source>
        <dbReference type="SMART" id="SM00079"/>
    </source>
</evidence>
<dbReference type="Proteomes" id="UP001256646">
    <property type="component" value="Unassembled WGS sequence"/>
</dbReference>
<comment type="caution">
    <text evidence="4">The sequence shown here is derived from an EMBL/GenBank/DDBJ whole genome shotgun (WGS) entry which is preliminary data.</text>
</comment>
<evidence type="ECO:0000313" key="4">
    <source>
        <dbReference type="EMBL" id="MDR5588474.1"/>
    </source>
</evidence>
<dbReference type="InterPro" id="IPR001638">
    <property type="entry name" value="Solute-binding_3/MltF_N"/>
</dbReference>
<dbReference type="CDD" id="cd13620">
    <property type="entry name" value="PBP2_GltS"/>
    <property type="match status" value="1"/>
</dbReference>
<keyword evidence="1" id="KW-0732">Signal</keyword>
<evidence type="ECO:0000256" key="1">
    <source>
        <dbReference type="ARBA" id="ARBA00022729"/>
    </source>
</evidence>
<dbReference type="SUPFAM" id="SSF53850">
    <property type="entry name" value="Periplasmic binding protein-like II"/>
    <property type="match status" value="1"/>
</dbReference>
<accession>A0ABU1EKI6</accession>
<feature type="domain" description="Ionotropic glutamate receptor C-terminal" evidence="3">
    <location>
        <begin position="52"/>
        <end position="269"/>
    </location>
</feature>
<dbReference type="PANTHER" id="PTHR35936">
    <property type="entry name" value="MEMBRANE-BOUND LYTIC MUREIN TRANSGLYCOSYLASE F"/>
    <property type="match status" value="1"/>
</dbReference>
<name>A0ABU1EKI6_9CLOT</name>
<dbReference type="Pfam" id="PF00497">
    <property type="entry name" value="SBP_bac_3"/>
    <property type="match status" value="1"/>
</dbReference>
<dbReference type="SMART" id="SM00062">
    <property type="entry name" value="PBPb"/>
    <property type="match status" value="1"/>
</dbReference>
<organism evidence="4 5">
    <name type="scientific">Clostridium aquiflavi</name>
    <dbReference type="NCBI Taxonomy" id="3073603"/>
    <lineage>
        <taxon>Bacteria</taxon>
        <taxon>Bacillati</taxon>
        <taxon>Bacillota</taxon>
        <taxon>Clostridia</taxon>
        <taxon>Eubacteriales</taxon>
        <taxon>Clostridiaceae</taxon>
        <taxon>Clostridium</taxon>
    </lineage>
</organism>
<feature type="domain" description="Solute-binding protein family 3/N-terminal" evidence="2">
    <location>
        <begin position="52"/>
        <end position="272"/>
    </location>
</feature>
<dbReference type="PANTHER" id="PTHR35936:SF17">
    <property type="entry name" value="ARGININE-BINDING EXTRACELLULAR PROTEIN ARTP"/>
    <property type="match status" value="1"/>
</dbReference>